<comment type="caution">
    <text evidence="2">Lacks conserved residue(s) required for the propagation of feature annotation.</text>
</comment>
<dbReference type="Proteomes" id="UP000594454">
    <property type="component" value="Chromosome 3"/>
</dbReference>
<dbReference type="InterPro" id="IPR035914">
    <property type="entry name" value="Sperma_CUB_dom_sf"/>
</dbReference>
<feature type="domain" description="RGS" evidence="4">
    <location>
        <begin position="189"/>
        <end position="234"/>
    </location>
</feature>
<evidence type="ECO:0000259" key="3">
    <source>
        <dbReference type="PROSITE" id="PS01180"/>
    </source>
</evidence>
<evidence type="ECO:0000313" key="6">
    <source>
        <dbReference type="Proteomes" id="UP000594454"/>
    </source>
</evidence>
<dbReference type="InterPro" id="IPR016137">
    <property type="entry name" value="RGS"/>
</dbReference>
<proteinExistence type="predicted"/>
<keyword evidence="6" id="KW-1185">Reference proteome</keyword>
<dbReference type="SUPFAM" id="SSF49854">
    <property type="entry name" value="Spermadhesin, CUB domain"/>
    <property type="match status" value="2"/>
</dbReference>
<dbReference type="PROSITE" id="PS01180">
    <property type="entry name" value="CUB"/>
    <property type="match status" value="1"/>
</dbReference>
<dbReference type="CDD" id="cd00041">
    <property type="entry name" value="CUB"/>
    <property type="match status" value="2"/>
</dbReference>
<gene>
    <name evidence="5" type="ORF">HERILL_LOCUS8136</name>
</gene>
<dbReference type="PANTHER" id="PTHR47537:SF2">
    <property type="entry name" value="CUBILIN"/>
    <property type="match status" value="1"/>
</dbReference>
<dbReference type="InterPro" id="IPR044926">
    <property type="entry name" value="RGS_subdomain_2"/>
</dbReference>
<dbReference type="AlphaFoldDB" id="A0A7R8URG9"/>
<accession>A0A7R8URG9</accession>
<evidence type="ECO:0000313" key="5">
    <source>
        <dbReference type="EMBL" id="CAD7085285.1"/>
    </source>
</evidence>
<evidence type="ECO:0000256" key="2">
    <source>
        <dbReference type="PROSITE-ProRule" id="PRU00059"/>
    </source>
</evidence>
<dbReference type="InterPro" id="IPR036305">
    <property type="entry name" value="RGS_sf"/>
</dbReference>
<sequence>MESADIMIKFFEFSLPSEGDSYDCEEADILQVLLPMRDRFEPVETLCGDTMPKPIISNGPKMLLEFRGRQSGKGNRGFKAEYKFLENFGIISGEQIPNEECSFKFNSSVERSGWFHSPNFPGAYPRNIECNYLFYGDLYDRIFIRFTYFDVEGIFPCEESTASDYVEFSNFMSIDRKFRRFCGKRSGNQAASRKLEAPAGSKELFEPCVNAVKSFLAGEPFREFETSMYFHRYLQWKWLEAQPITYKTFRMYRVLGKGGFGEVCACQKKQSARTRPIPIPEHLLTSHSVSSMPSES</sequence>
<protein>
    <submittedName>
        <fullName evidence="5">Uncharacterized protein</fullName>
    </submittedName>
</protein>
<evidence type="ECO:0000259" key="4">
    <source>
        <dbReference type="PROSITE" id="PS50132"/>
    </source>
</evidence>
<dbReference type="GO" id="GO:0005886">
    <property type="term" value="C:plasma membrane"/>
    <property type="evidence" value="ECO:0007669"/>
    <property type="project" value="TreeGrafter"/>
</dbReference>
<reference evidence="5 6" key="1">
    <citation type="submission" date="2020-11" db="EMBL/GenBank/DDBJ databases">
        <authorList>
            <person name="Wallbank WR R."/>
            <person name="Pardo Diaz C."/>
            <person name="Kozak K."/>
            <person name="Martin S."/>
            <person name="Jiggins C."/>
            <person name="Moest M."/>
            <person name="Warren A I."/>
            <person name="Generalovic N T."/>
            <person name="Byers J.R.P. K."/>
            <person name="Montejo-Kovacevich G."/>
            <person name="Yen C E."/>
        </authorList>
    </citation>
    <scope>NUCLEOTIDE SEQUENCE [LARGE SCALE GENOMIC DNA]</scope>
</reference>
<dbReference type="InterPro" id="IPR000859">
    <property type="entry name" value="CUB_dom"/>
</dbReference>
<keyword evidence="1" id="KW-1015">Disulfide bond</keyword>
<dbReference type="Gene3D" id="3.30.200.20">
    <property type="entry name" value="Phosphorylase Kinase, domain 1"/>
    <property type="match status" value="1"/>
</dbReference>
<dbReference type="InParanoid" id="A0A7R8URG9"/>
<dbReference type="PROSITE" id="PS50132">
    <property type="entry name" value="RGS"/>
    <property type="match status" value="1"/>
</dbReference>
<dbReference type="PANTHER" id="PTHR47537">
    <property type="entry name" value="CUBILIN"/>
    <property type="match status" value="1"/>
</dbReference>
<dbReference type="Gene3D" id="2.60.120.290">
    <property type="entry name" value="Spermadhesin, CUB domain"/>
    <property type="match status" value="1"/>
</dbReference>
<feature type="domain" description="CUB" evidence="3">
    <location>
        <begin position="101"/>
        <end position="184"/>
    </location>
</feature>
<name>A0A7R8URG9_HERIL</name>
<organism evidence="5 6">
    <name type="scientific">Hermetia illucens</name>
    <name type="common">Black soldier fly</name>
    <dbReference type="NCBI Taxonomy" id="343691"/>
    <lineage>
        <taxon>Eukaryota</taxon>
        <taxon>Metazoa</taxon>
        <taxon>Ecdysozoa</taxon>
        <taxon>Arthropoda</taxon>
        <taxon>Hexapoda</taxon>
        <taxon>Insecta</taxon>
        <taxon>Pterygota</taxon>
        <taxon>Neoptera</taxon>
        <taxon>Endopterygota</taxon>
        <taxon>Diptera</taxon>
        <taxon>Brachycera</taxon>
        <taxon>Stratiomyomorpha</taxon>
        <taxon>Stratiomyidae</taxon>
        <taxon>Hermetiinae</taxon>
        <taxon>Hermetia</taxon>
    </lineage>
</organism>
<dbReference type="EMBL" id="LR899011">
    <property type="protein sequence ID" value="CAD7085285.1"/>
    <property type="molecule type" value="Genomic_DNA"/>
</dbReference>
<dbReference type="SUPFAM" id="SSF48097">
    <property type="entry name" value="Regulator of G-protein signaling, RGS"/>
    <property type="match status" value="1"/>
</dbReference>
<dbReference type="SMART" id="SM00042">
    <property type="entry name" value="CUB"/>
    <property type="match status" value="1"/>
</dbReference>
<dbReference type="OrthoDB" id="6369184at2759"/>
<dbReference type="Pfam" id="PF00431">
    <property type="entry name" value="CUB"/>
    <property type="match status" value="2"/>
</dbReference>
<evidence type="ECO:0000256" key="1">
    <source>
        <dbReference type="ARBA" id="ARBA00023157"/>
    </source>
</evidence>
<dbReference type="InterPro" id="IPR053207">
    <property type="entry name" value="Non-NMDA_GluR_Accessory"/>
</dbReference>
<dbReference type="Gene3D" id="1.10.167.10">
    <property type="entry name" value="Regulator of G-protein Signalling 4, domain 2"/>
    <property type="match status" value="1"/>
</dbReference>